<proteinExistence type="predicted"/>
<keyword evidence="2" id="KW-1185">Reference proteome</keyword>
<comment type="caution">
    <text evidence="1">The sequence shown here is derived from an EMBL/GenBank/DDBJ whole genome shotgun (WGS) entry which is preliminary data.</text>
</comment>
<reference evidence="2" key="1">
    <citation type="journal article" date="2019" name="Int. J. Syst. Evol. Microbiol.">
        <title>The Global Catalogue of Microorganisms (GCM) 10K type strain sequencing project: providing services to taxonomists for standard genome sequencing and annotation.</title>
        <authorList>
            <consortium name="The Broad Institute Genomics Platform"/>
            <consortium name="The Broad Institute Genome Sequencing Center for Infectious Disease"/>
            <person name="Wu L."/>
            <person name="Ma J."/>
        </authorList>
    </citation>
    <scope>NUCLEOTIDE SEQUENCE [LARGE SCALE GENOMIC DNA]</scope>
    <source>
        <strain evidence="2">CCUG 60524</strain>
    </source>
</reference>
<evidence type="ECO:0000313" key="2">
    <source>
        <dbReference type="Proteomes" id="UP001597108"/>
    </source>
</evidence>
<gene>
    <name evidence="1" type="ORF">ACFQ2S_17260</name>
</gene>
<organism evidence="1 2">
    <name type="scientific">Tropicimonas aquimaris</name>
    <dbReference type="NCBI Taxonomy" id="914152"/>
    <lineage>
        <taxon>Bacteria</taxon>
        <taxon>Pseudomonadati</taxon>
        <taxon>Pseudomonadota</taxon>
        <taxon>Alphaproteobacteria</taxon>
        <taxon>Rhodobacterales</taxon>
        <taxon>Roseobacteraceae</taxon>
        <taxon>Tropicimonas</taxon>
    </lineage>
</organism>
<dbReference type="EMBL" id="JBHTJT010000038">
    <property type="protein sequence ID" value="MFD0981389.1"/>
    <property type="molecule type" value="Genomic_DNA"/>
</dbReference>
<dbReference type="PROSITE" id="PS51257">
    <property type="entry name" value="PROKAR_LIPOPROTEIN"/>
    <property type="match status" value="1"/>
</dbReference>
<name>A0ABW3IU97_9RHOB</name>
<dbReference type="Proteomes" id="UP001597108">
    <property type="component" value="Unassembled WGS sequence"/>
</dbReference>
<sequence>MKAQIVAGVIAALVLTGCQSRLNPGNWGWFGGSRSAPTLEPEDGYDQNADLRPLVEQVVSMSVEQTPGGAIVTATGLPPTQGYWKADLVSAYETVTGAVASKDGEIRLEFRIVAPPTPKPVGAARSREVTTALFLTDQTLRNVRQITVVGQANARSSSR</sequence>
<dbReference type="RefSeq" id="WP_386076345.1">
    <property type="nucleotide sequence ID" value="NZ_JBHTJT010000038.1"/>
</dbReference>
<protein>
    <recommendedName>
        <fullName evidence="3">Lipoprotein</fullName>
    </recommendedName>
</protein>
<accession>A0ABW3IU97</accession>
<evidence type="ECO:0000313" key="1">
    <source>
        <dbReference type="EMBL" id="MFD0981389.1"/>
    </source>
</evidence>
<evidence type="ECO:0008006" key="3">
    <source>
        <dbReference type="Google" id="ProtNLM"/>
    </source>
</evidence>